<dbReference type="Proteomes" id="UP000334340">
    <property type="component" value="Unassembled WGS sequence"/>
</dbReference>
<dbReference type="SUPFAM" id="SSF55729">
    <property type="entry name" value="Acyl-CoA N-acyltransferases (Nat)"/>
    <property type="match status" value="1"/>
</dbReference>
<sequence length="156" mass="17205">MLVKLYDLRDDWNFLSEHAARGVTLRKPIGPEMYLVIDWVKDHFGTAWASETDVALSHQPATCFIACHDRTLIGFACYDATALGFFGPGGVAEQYRGHGTGRALLLSCLLDMKLKGYGYAIIGDVGPVEFYRKTAGAVEIPDSTPGIYNTMLRRQA</sequence>
<reference evidence="2 3" key="1">
    <citation type="submission" date="2019-07" db="EMBL/GenBank/DDBJ databases">
        <authorList>
            <person name="Cremers G."/>
        </authorList>
    </citation>
    <scope>NUCLEOTIDE SEQUENCE [LARGE SCALE GENOMIC DNA]</scope>
</reference>
<organism evidence="2 3">
    <name type="scientific">Candidatus Methylomirabilis lanthanidiphila</name>
    <dbReference type="NCBI Taxonomy" id="2211376"/>
    <lineage>
        <taxon>Bacteria</taxon>
        <taxon>Candidatus Methylomirabilota</taxon>
        <taxon>Candidatus Methylomirabilia</taxon>
        <taxon>Candidatus Methylomirabilales</taxon>
        <taxon>Candidatus Methylomirabilaceae</taxon>
        <taxon>Candidatus Methylomirabilis</taxon>
    </lineage>
</organism>
<dbReference type="InterPro" id="IPR016181">
    <property type="entry name" value="Acyl_CoA_acyltransferase"/>
</dbReference>
<dbReference type="InterPro" id="IPR000182">
    <property type="entry name" value="GNAT_dom"/>
</dbReference>
<accession>A0A564ZHW3</accession>
<dbReference type="Pfam" id="PF00583">
    <property type="entry name" value="Acetyltransf_1"/>
    <property type="match status" value="1"/>
</dbReference>
<proteinExistence type="predicted"/>
<evidence type="ECO:0000313" key="2">
    <source>
        <dbReference type="EMBL" id="VUZ84874.1"/>
    </source>
</evidence>
<dbReference type="PROSITE" id="PS51186">
    <property type="entry name" value="GNAT"/>
    <property type="match status" value="1"/>
</dbReference>
<keyword evidence="3" id="KW-1185">Reference proteome</keyword>
<evidence type="ECO:0000313" key="3">
    <source>
        <dbReference type="Proteomes" id="UP000334340"/>
    </source>
</evidence>
<dbReference type="EMBL" id="CABIKM010000020">
    <property type="protein sequence ID" value="VUZ84874.1"/>
    <property type="molecule type" value="Genomic_DNA"/>
</dbReference>
<dbReference type="GO" id="GO:0016747">
    <property type="term" value="F:acyltransferase activity, transferring groups other than amino-acyl groups"/>
    <property type="evidence" value="ECO:0007669"/>
    <property type="project" value="InterPro"/>
</dbReference>
<protein>
    <recommendedName>
        <fullName evidence="1">N-acetyltransferase domain-containing protein</fullName>
    </recommendedName>
</protein>
<name>A0A564ZHW3_9BACT</name>
<dbReference type="CDD" id="cd04301">
    <property type="entry name" value="NAT_SF"/>
    <property type="match status" value="1"/>
</dbReference>
<evidence type="ECO:0000259" key="1">
    <source>
        <dbReference type="PROSITE" id="PS51186"/>
    </source>
</evidence>
<feature type="domain" description="N-acetyltransferase" evidence="1">
    <location>
        <begin position="23"/>
        <end position="156"/>
    </location>
</feature>
<dbReference type="Gene3D" id="3.40.630.30">
    <property type="match status" value="1"/>
</dbReference>
<dbReference type="AlphaFoldDB" id="A0A564ZHW3"/>
<gene>
    <name evidence="2" type="ORF">MELA_01249</name>
</gene>